<reference evidence="3 4" key="1">
    <citation type="journal article" date="2017" name="Curr. Biol.">
        <title>Genome architecture and evolution of a unichromosomal asexual nematode.</title>
        <authorList>
            <person name="Fradin H."/>
            <person name="Zegar C."/>
            <person name="Gutwein M."/>
            <person name="Lucas J."/>
            <person name="Kovtun M."/>
            <person name="Corcoran D."/>
            <person name="Baugh L.R."/>
            <person name="Kiontke K."/>
            <person name="Gunsalus K."/>
            <person name="Fitch D.H."/>
            <person name="Piano F."/>
        </authorList>
    </citation>
    <scope>NUCLEOTIDE SEQUENCE [LARGE SCALE GENOMIC DNA]</scope>
    <source>
        <strain evidence="3">PF1309</strain>
    </source>
</reference>
<comment type="caution">
    <text evidence="3">The sequence shown here is derived from an EMBL/GenBank/DDBJ whole genome shotgun (WGS) entry which is preliminary data.</text>
</comment>
<feature type="transmembrane region" description="Helical" evidence="2">
    <location>
        <begin position="99"/>
        <end position="122"/>
    </location>
</feature>
<feature type="transmembrane region" description="Helical" evidence="2">
    <location>
        <begin position="774"/>
        <end position="792"/>
    </location>
</feature>
<sequence>MPSASVLSPPSLLRFITFPFDDETWRHLVAKYWQKETLLDGDLLEEHVINQPLLAALTLLLLLLSAFIFIASIIFVGCRSLGKCGAKRYQPHPTSGKRYSIYLSIFLICWCFIATASLYFIFSGLNFWSQKPSSERLSTSNLTLVRFTPNTYYDRKVQKRSANEPSISEMFSDLDYDGDFEKISIQTTRTARTTTSHRPIVTQPFKPQVEQNSAERTQVFHTSSIVLPTNKQRLRPIEIPLRSHAETVSTHPPPPDFPKSVSAKMTDGEEEEEEETTEEVKQTRSGLTTEQGVAFVSNKVRAIGRSIDKDLFRTSGLASGLSMSSYVPIKKKFARNEASALSDGSDEFTTQPIETTTSTSAAVFETTFPLTSTLPNTRSGRTRIDADKTVDYFADPEVSQEVNAEEELEMLRILHGKSEIANRRPILHHQTMPSFTTTTTETSTILPTTTSDFTETSSSSKKVETTTKLIESTSSDISAFPLVEQSEDEVTEMARIDETTPTASFTRTSFPVTTTRQQKQLQQTASTTILPSTALLDLQSTEDDDTDEFALSPIPILAPSPNVVNFTSVENGTDGSNELSLSADSNGVEWHVDTVPFEKMQTSTRVTLTFPNEHLTDFDMQTKIEQISPLPFPFRVLHTSSVIWMARISFVLISTLIVLVVFPSIFLIIVGTVCYLHSYHPMDRSKLSDKIGSLLILLATIQLFSIPLLLCFSAFTLVYVHAYDVLCPALQMQFMHQMGALDSRITIDSAAFIDRQVINSENCRHSLANVEGMLYSSLLLALFSIPVVFSLFKVTKYFLRMKTEYYWSVGDNYGSARRPQNNNEEIYGPIYGEIRNKRRPPAPPPPPAYQVVVYEMTV</sequence>
<keyword evidence="2" id="KW-0472">Membrane</keyword>
<proteinExistence type="predicted"/>
<feature type="region of interest" description="Disordered" evidence="1">
    <location>
        <begin position="244"/>
        <end position="287"/>
    </location>
</feature>
<keyword evidence="2" id="KW-0812">Transmembrane</keyword>
<evidence type="ECO:0000256" key="1">
    <source>
        <dbReference type="SAM" id="MobiDB-lite"/>
    </source>
</evidence>
<accession>A0A2A2JGY3</accession>
<evidence type="ECO:0000256" key="2">
    <source>
        <dbReference type="SAM" id="Phobius"/>
    </source>
</evidence>
<dbReference type="STRING" id="2018661.A0A2A2JGY3"/>
<organism evidence="3 4">
    <name type="scientific">Diploscapter pachys</name>
    <dbReference type="NCBI Taxonomy" id="2018661"/>
    <lineage>
        <taxon>Eukaryota</taxon>
        <taxon>Metazoa</taxon>
        <taxon>Ecdysozoa</taxon>
        <taxon>Nematoda</taxon>
        <taxon>Chromadorea</taxon>
        <taxon>Rhabditida</taxon>
        <taxon>Rhabditina</taxon>
        <taxon>Rhabditomorpha</taxon>
        <taxon>Rhabditoidea</taxon>
        <taxon>Rhabditidae</taxon>
        <taxon>Diploscapter</taxon>
    </lineage>
</organism>
<feature type="transmembrane region" description="Helical" evidence="2">
    <location>
        <begin position="644"/>
        <end position="673"/>
    </location>
</feature>
<gene>
    <name evidence="3" type="ORF">WR25_14686</name>
</gene>
<feature type="compositionally biased region" description="Acidic residues" evidence="1">
    <location>
        <begin position="268"/>
        <end position="277"/>
    </location>
</feature>
<keyword evidence="4" id="KW-1185">Reference proteome</keyword>
<dbReference type="Proteomes" id="UP000218231">
    <property type="component" value="Unassembled WGS sequence"/>
</dbReference>
<keyword evidence="2" id="KW-1133">Transmembrane helix</keyword>
<evidence type="ECO:0000313" key="3">
    <source>
        <dbReference type="EMBL" id="PAV60839.1"/>
    </source>
</evidence>
<evidence type="ECO:0000313" key="4">
    <source>
        <dbReference type="Proteomes" id="UP000218231"/>
    </source>
</evidence>
<feature type="transmembrane region" description="Helical" evidence="2">
    <location>
        <begin position="694"/>
        <end position="720"/>
    </location>
</feature>
<name>A0A2A2JGY3_9BILA</name>
<dbReference type="AlphaFoldDB" id="A0A2A2JGY3"/>
<protein>
    <submittedName>
        <fullName evidence="3">Uncharacterized protein</fullName>
    </submittedName>
</protein>
<dbReference type="OrthoDB" id="5820472at2759"/>
<dbReference type="EMBL" id="LIAE01010446">
    <property type="protein sequence ID" value="PAV60839.1"/>
    <property type="molecule type" value="Genomic_DNA"/>
</dbReference>
<feature type="transmembrane region" description="Helical" evidence="2">
    <location>
        <begin position="53"/>
        <end position="78"/>
    </location>
</feature>